<organism evidence="3 4">
    <name type="scientific">Didymosphaeria variabile</name>
    <dbReference type="NCBI Taxonomy" id="1932322"/>
    <lineage>
        <taxon>Eukaryota</taxon>
        <taxon>Fungi</taxon>
        <taxon>Dikarya</taxon>
        <taxon>Ascomycota</taxon>
        <taxon>Pezizomycotina</taxon>
        <taxon>Dothideomycetes</taxon>
        <taxon>Pleosporomycetidae</taxon>
        <taxon>Pleosporales</taxon>
        <taxon>Massarineae</taxon>
        <taxon>Didymosphaeriaceae</taxon>
        <taxon>Didymosphaeria</taxon>
    </lineage>
</organism>
<evidence type="ECO:0000313" key="3">
    <source>
        <dbReference type="EMBL" id="KAJ4349555.1"/>
    </source>
</evidence>
<dbReference type="SUPFAM" id="SSF53474">
    <property type="entry name" value="alpha/beta-Hydrolases"/>
    <property type="match status" value="1"/>
</dbReference>
<proteinExistence type="predicted"/>
<dbReference type="OrthoDB" id="2152029at2759"/>
<dbReference type="InterPro" id="IPR013094">
    <property type="entry name" value="AB_hydrolase_3"/>
</dbReference>
<name>A0A9W8XFT5_9PLEO</name>
<feature type="domain" description="Alpha/beta hydrolase fold-3" evidence="2">
    <location>
        <begin position="133"/>
        <end position="358"/>
    </location>
</feature>
<comment type="caution">
    <text evidence="3">The sequence shown here is derived from an EMBL/GenBank/DDBJ whole genome shotgun (WGS) entry which is preliminary data.</text>
</comment>
<keyword evidence="4" id="KW-1185">Reference proteome</keyword>
<dbReference type="InterPro" id="IPR029058">
    <property type="entry name" value="AB_hydrolase_fold"/>
</dbReference>
<keyword evidence="1" id="KW-0378">Hydrolase</keyword>
<dbReference type="GO" id="GO:0016787">
    <property type="term" value="F:hydrolase activity"/>
    <property type="evidence" value="ECO:0007669"/>
    <property type="project" value="UniProtKB-KW"/>
</dbReference>
<dbReference type="PANTHER" id="PTHR48081">
    <property type="entry name" value="AB HYDROLASE SUPERFAMILY PROTEIN C4A8.06C"/>
    <property type="match status" value="1"/>
</dbReference>
<dbReference type="Proteomes" id="UP001140513">
    <property type="component" value="Unassembled WGS sequence"/>
</dbReference>
<dbReference type="Pfam" id="PF07859">
    <property type="entry name" value="Abhydrolase_3"/>
    <property type="match status" value="1"/>
</dbReference>
<dbReference type="Gene3D" id="3.40.50.1820">
    <property type="entry name" value="alpha/beta hydrolase"/>
    <property type="match status" value="1"/>
</dbReference>
<sequence>MALLTNLFAYQPFKALYVFGALFINLSKLPLWILKSAFVRQHPTWTFRQALAVRITRAFISTVSVIRLHTPLSLKPGKEGERFVIIKKRDSDATKFKGPMLANASTVQPVDIGATWYPKPLTAAEVTDDVKVILHIHGGAYVIGDGRTEATGYLAKSLAKHTPATHVVCPQYRLSTLPAGPNSNPFPAALQDALTSYLYLLNELQIPAENIVLSGDSAGANCAIALLRYIVEYGTELSIPHPGSALLWSPWVNPTDADTSYVHTNAHYATDYIVPSFTSWGVCAFAGQNPPLEGPSIIASNPYANAKLSGFKTPVPLYVNVGGAEVLYYDGLDWVAMMRKKGNEVALDVTEGACHDVFMVAGLVGMENAAREMGKNAGEWLKGVGK</sequence>
<dbReference type="AlphaFoldDB" id="A0A9W8XFT5"/>
<evidence type="ECO:0000259" key="2">
    <source>
        <dbReference type="Pfam" id="PF07859"/>
    </source>
</evidence>
<dbReference type="InterPro" id="IPR050300">
    <property type="entry name" value="GDXG_lipolytic_enzyme"/>
</dbReference>
<dbReference type="GeneID" id="80911701"/>
<reference evidence="3" key="1">
    <citation type="submission" date="2022-10" db="EMBL/GenBank/DDBJ databases">
        <title>Tapping the CABI collections for fungal endophytes: first genome assemblies for Collariella, Neodidymelliopsis, Ascochyta clinopodiicola, Didymella pomorum, Didymosphaeria variabile, Neocosmospora piperis and Neocucurbitaria cava.</title>
        <authorList>
            <person name="Hill R."/>
        </authorList>
    </citation>
    <scope>NUCLEOTIDE SEQUENCE</scope>
    <source>
        <strain evidence="3">IMI 356815</strain>
    </source>
</reference>
<dbReference type="RefSeq" id="XP_056068485.1">
    <property type="nucleotide sequence ID" value="XM_056216929.1"/>
</dbReference>
<dbReference type="EMBL" id="JAPEUX010000006">
    <property type="protein sequence ID" value="KAJ4349555.1"/>
    <property type="molecule type" value="Genomic_DNA"/>
</dbReference>
<evidence type="ECO:0000256" key="1">
    <source>
        <dbReference type="ARBA" id="ARBA00022801"/>
    </source>
</evidence>
<evidence type="ECO:0000313" key="4">
    <source>
        <dbReference type="Proteomes" id="UP001140513"/>
    </source>
</evidence>
<protein>
    <recommendedName>
        <fullName evidence="2">Alpha/beta hydrolase fold-3 domain-containing protein</fullName>
    </recommendedName>
</protein>
<gene>
    <name evidence="3" type="ORF">N0V89_008171</name>
</gene>
<dbReference type="PANTHER" id="PTHR48081:SF8">
    <property type="entry name" value="ALPHA_BETA HYDROLASE FOLD-3 DOMAIN-CONTAINING PROTEIN-RELATED"/>
    <property type="match status" value="1"/>
</dbReference>
<accession>A0A9W8XFT5</accession>